<evidence type="ECO:0000256" key="1">
    <source>
        <dbReference type="SAM" id="SignalP"/>
    </source>
</evidence>
<dbReference type="Pfam" id="PF13620">
    <property type="entry name" value="CarboxypepD_reg"/>
    <property type="match status" value="1"/>
</dbReference>
<dbReference type="RefSeq" id="WP_196291301.1">
    <property type="nucleotide sequence ID" value="NZ_JADQDM010000001.1"/>
</dbReference>
<sequence length="282" mass="30507">MLNSFLQRRAGLLAGGLLALASCKTPNPPAPANPDNSRFADTVQGNVLDTKGQPLAGVRVRAENDVTHSWAEVRTDAIGHYTFPKLEFGGWKIYAWHEVTYKGQPYTLRLGMPTAAGYDAFAPGSQGATRDFRWQLSGTIPDRPRTPGTSAGYFGGAIRLVNMDSNFTGMPVGTEVTVTLTPVAGATLFDGSAPQVIRKSFTVVPYTETHDNYWLYDIPQCEYRVTATSRLSGVAHSVGVSRSNIPPFQAALDGVYFKPAGGGSYESGLQGPQNDPIYVRWQ</sequence>
<accession>A0ABS0HYR1</accession>
<feature type="chain" id="PRO_5046501780" evidence="1">
    <location>
        <begin position="22"/>
        <end position="282"/>
    </location>
</feature>
<proteinExistence type="predicted"/>
<keyword evidence="1" id="KW-0732">Signal</keyword>
<name>A0ABS0HYR1_9BACT</name>
<keyword evidence="3" id="KW-1185">Reference proteome</keyword>
<comment type="caution">
    <text evidence="2">The sequence shown here is derived from an EMBL/GenBank/DDBJ whole genome shotgun (WGS) entry which is preliminary data.</text>
</comment>
<dbReference type="InterPro" id="IPR008969">
    <property type="entry name" value="CarboxyPept-like_regulatory"/>
</dbReference>
<dbReference type="SUPFAM" id="SSF49464">
    <property type="entry name" value="Carboxypeptidase regulatory domain-like"/>
    <property type="match status" value="1"/>
</dbReference>
<evidence type="ECO:0000313" key="3">
    <source>
        <dbReference type="Proteomes" id="UP000618931"/>
    </source>
</evidence>
<dbReference type="Gene3D" id="2.60.40.1120">
    <property type="entry name" value="Carboxypeptidase-like, regulatory domain"/>
    <property type="match status" value="1"/>
</dbReference>
<gene>
    <name evidence="2" type="ORF">I2H31_01855</name>
</gene>
<dbReference type="EMBL" id="JADQDM010000001">
    <property type="protein sequence ID" value="MBF9219835.1"/>
    <property type="molecule type" value="Genomic_DNA"/>
</dbReference>
<feature type="signal peptide" evidence="1">
    <location>
        <begin position="1"/>
        <end position="21"/>
    </location>
</feature>
<evidence type="ECO:0000313" key="2">
    <source>
        <dbReference type="EMBL" id="MBF9219835.1"/>
    </source>
</evidence>
<protein>
    <submittedName>
        <fullName evidence="2">Carboxypeptidase regulatory-like domain-containing protein</fullName>
    </submittedName>
</protein>
<dbReference type="Proteomes" id="UP000618931">
    <property type="component" value="Unassembled WGS sequence"/>
</dbReference>
<reference evidence="2 3" key="1">
    <citation type="submission" date="2020-11" db="EMBL/GenBank/DDBJ databases">
        <authorList>
            <person name="Kim M.K."/>
        </authorList>
    </citation>
    <scope>NUCLEOTIDE SEQUENCE [LARGE SCALE GENOMIC DNA]</scope>
    <source>
        <strain evidence="2 3">BT662</strain>
    </source>
</reference>
<organism evidence="2 3">
    <name type="scientific">Hymenobacter ruricola</name>
    <dbReference type="NCBI Taxonomy" id="2791023"/>
    <lineage>
        <taxon>Bacteria</taxon>
        <taxon>Pseudomonadati</taxon>
        <taxon>Bacteroidota</taxon>
        <taxon>Cytophagia</taxon>
        <taxon>Cytophagales</taxon>
        <taxon>Hymenobacteraceae</taxon>
        <taxon>Hymenobacter</taxon>
    </lineage>
</organism>